<sequence>MDQIKDEPITRARFSRRKKGYDPQTGIYHSLIRLRGKHKIPTRPHLDIATFVLSQFPKPDQAESRVALIDSATNHRVTYGQLQRSIHSLAAGLYHGLGVRKGDVVFVLSPNSIIYPTICLAILLVGGVVTTSNPVNTESEITKQVLDSGAKLAIADPEEMHKLLSTKVPTLVTSRNSSSNELSVEELIDCCESLELPEDRPTQSDTAAILYSSGTTGTSKGVILTHSNLVSMMMLLKWAVEITSAKDDIFLCFIPMFHIYGLAFFGLGLLCSGTTTVLMQRFDFQAMLEAIQTHKINNIPAVPPVILGLVKYNGGGYDLSSLRSVGSGAAPLSKHLARGFRAKFPWVDLKPGYGLTEGCGAVAFFVSSEEAKARSAASGALLPTFSAKVVDFETGIALPPYSEGELWLKGPAVMKGYLGNDAATSTAIVADGWLRTGDLCYFDEDGYLFVVDRIKELIKHKGYQVAPAELEAILLNHPHILDAAVIPLEDEEAGEVPMAYIVRETGSKLSEYQVIQFVAGQVAPYKKIKRVAFINAIPKSAAGKILRKDLMAQSKQNVQSKL</sequence>
<dbReference type="EMBL" id="CM042050">
    <property type="protein sequence ID" value="KAI3734677.1"/>
    <property type="molecule type" value="Genomic_DNA"/>
</dbReference>
<proteinExistence type="predicted"/>
<evidence type="ECO:0000313" key="2">
    <source>
        <dbReference type="Proteomes" id="UP001055879"/>
    </source>
</evidence>
<reference evidence="1 2" key="2">
    <citation type="journal article" date="2022" name="Mol. Ecol. Resour.">
        <title>The genomes of chicory, endive, great burdock and yacon provide insights into Asteraceae paleo-polyploidization history and plant inulin production.</title>
        <authorList>
            <person name="Fan W."/>
            <person name="Wang S."/>
            <person name="Wang H."/>
            <person name="Wang A."/>
            <person name="Jiang F."/>
            <person name="Liu H."/>
            <person name="Zhao H."/>
            <person name="Xu D."/>
            <person name="Zhang Y."/>
        </authorList>
    </citation>
    <scope>NUCLEOTIDE SEQUENCE [LARGE SCALE GENOMIC DNA]</scope>
    <source>
        <strain evidence="2">cv. Niubang</strain>
    </source>
</reference>
<gene>
    <name evidence="1" type="ORF">L6452_14152</name>
</gene>
<comment type="caution">
    <text evidence="1">The sequence shown here is derived from an EMBL/GenBank/DDBJ whole genome shotgun (WGS) entry which is preliminary data.</text>
</comment>
<reference evidence="2" key="1">
    <citation type="journal article" date="2022" name="Mol. Ecol. Resour.">
        <title>The genomes of chicory, endive, great burdock and yacon provide insights into Asteraceae palaeo-polyploidization history and plant inulin production.</title>
        <authorList>
            <person name="Fan W."/>
            <person name="Wang S."/>
            <person name="Wang H."/>
            <person name="Wang A."/>
            <person name="Jiang F."/>
            <person name="Liu H."/>
            <person name="Zhao H."/>
            <person name="Xu D."/>
            <person name="Zhang Y."/>
        </authorList>
    </citation>
    <scope>NUCLEOTIDE SEQUENCE [LARGE SCALE GENOMIC DNA]</scope>
    <source>
        <strain evidence="2">cv. Niubang</strain>
    </source>
</reference>
<organism evidence="1 2">
    <name type="scientific">Arctium lappa</name>
    <name type="common">Greater burdock</name>
    <name type="synonym">Lappa major</name>
    <dbReference type="NCBI Taxonomy" id="4217"/>
    <lineage>
        <taxon>Eukaryota</taxon>
        <taxon>Viridiplantae</taxon>
        <taxon>Streptophyta</taxon>
        <taxon>Embryophyta</taxon>
        <taxon>Tracheophyta</taxon>
        <taxon>Spermatophyta</taxon>
        <taxon>Magnoliopsida</taxon>
        <taxon>eudicotyledons</taxon>
        <taxon>Gunneridae</taxon>
        <taxon>Pentapetalae</taxon>
        <taxon>asterids</taxon>
        <taxon>campanulids</taxon>
        <taxon>Asterales</taxon>
        <taxon>Asteraceae</taxon>
        <taxon>Carduoideae</taxon>
        <taxon>Cardueae</taxon>
        <taxon>Arctiinae</taxon>
        <taxon>Arctium</taxon>
    </lineage>
</organism>
<accession>A0ACB9CK58</accession>
<evidence type="ECO:0000313" key="1">
    <source>
        <dbReference type="EMBL" id="KAI3734677.1"/>
    </source>
</evidence>
<dbReference type="Proteomes" id="UP001055879">
    <property type="component" value="Linkage Group LG04"/>
</dbReference>
<keyword evidence="2" id="KW-1185">Reference proteome</keyword>
<protein>
    <submittedName>
        <fullName evidence="1">Uncharacterized protein</fullName>
    </submittedName>
</protein>
<name>A0ACB9CK58_ARCLA</name>